<sequence length="220" mass="24896">MKRYDTISRPVLPSLVAVVAAAVFHLWLPAALAYEQPRNTISLGFQLQYGMINGQTEELPEDVVFGAWPKLFESGEGIAIRLKYSTARNRAFGLSLEDQRYRRKSGLGSAYPKQLQMTLYMLDYYLYFHRPTRTSRYIVFGAGLFRPVIREITKEPVSGRELEQDIFPGEDLVISVGGGIEYFVGRRAAIDFSIRAYGYRSEPTLTGSGEVAIGLHYYTK</sequence>
<proteinExistence type="predicted"/>
<dbReference type="Gene3D" id="2.40.160.20">
    <property type="match status" value="1"/>
</dbReference>
<gene>
    <name evidence="1" type="ORF">KJ970_12275</name>
</gene>
<protein>
    <recommendedName>
        <fullName evidence="3">Outer membrane protein beta-barrel domain-containing protein</fullName>
    </recommendedName>
</protein>
<evidence type="ECO:0008006" key="3">
    <source>
        <dbReference type="Google" id="ProtNLM"/>
    </source>
</evidence>
<dbReference type="AlphaFoldDB" id="A0A948RY22"/>
<accession>A0A948RY22</accession>
<dbReference type="InterPro" id="IPR011250">
    <property type="entry name" value="OMP/PagP_B-barrel"/>
</dbReference>
<dbReference type="SUPFAM" id="SSF56925">
    <property type="entry name" value="OMPA-like"/>
    <property type="match status" value="1"/>
</dbReference>
<organism evidence="1 2">
    <name type="scientific">Eiseniibacteriota bacterium</name>
    <dbReference type="NCBI Taxonomy" id="2212470"/>
    <lineage>
        <taxon>Bacteria</taxon>
        <taxon>Candidatus Eiseniibacteriota</taxon>
    </lineage>
</organism>
<comment type="caution">
    <text evidence="1">The sequence shown here is derived from an EMBL/GenBank/DDBJ whole genome shotgun (WGS) entry which is preliminary data.</text>
</comment>
<reference evidence="1" key="1">
    <citation type="submission" date="2021-05" db="EMBL/GenBank/DDBJ databases">
        <title>Energy efficiency and biological interactions define the core microbiome of deep oligotrophic groundwater.</title>
        <authorList>
            <person name="Mehrshad M."/>
            <person name="Lopez-Fernandez M."/>
            <person name="Bell E."/>
            <person name="Bernier-Latmani R."/>
            <person name="Bertilsson S."/>
            <person name="Dopson M."/>
        </authorList>
    </citation>
    <scope>NUCLEOTIDE SEQUENCE</scope>
    <source>
        <strain evidence="1">Modern_marine.mb.64</strain>
    </source>
</reference>
<dbReference type="Proteomes" id="UP000777784">
    <property type="component" value="Unassembled WGS sequence"/>
</dbReference>
<dbReference type="EMBL" id="JAHJDP010000072">
    <property type="protein sequence ID" value="MBU2691694.1"/>
    <property type="molecule type" value="Genomic_DNA"/>
</dbReference>
<evidence type="ECO:0000313" key="1">
    <source>
        <dbReference type="EMBL" id="MBU2691694.1"/>
    </source>
</evidence>
<evidence type="ECO:0000313" key="2">
    <source>
        <dbReference type="Proteomes" id="UP000777784"/>
    </source>
</evidence>
<name>A0A948RY22_UNCEI</name>